<dbReference type="Proteomes" id="UP000275267">
    <property type="component" value="Unassembled WGS sequence"/>
</dbReference>
<protein>
    <submittedName>
        <fullName evidence="3">Phospholipase D alpha 1-like isoform X2</fullName>
    </submittedName>
</protein>
<keyword evidence="1" id="KW-0677">Repeat</keyword>
<dbReference type="PANTHER" id="PTHR18896:SF138">
    <property type="entry name" value="PHOSPHOLIPASE D"/>
    <property type="match status" value="1"/>
</dbReference>
<keyword evidence="2" id="KW-0443">Lipid metabolism</keyword>
<dbReference type="EMBL" id="PQIB02000013">
    <property type="protein sequence ID" value="RLM73359.1"/>
    <property type="molecule type" value="Genomic_DNA"/>
</dbReference>
<evidence type="ECO:0000256" key="2">
    <source>
        <dbReference type="ARBA" id="ARBA00023098"/>
    </source>
</evidence>
<dbReference type="OrthoDB" id="14911at2759"/>
<comment type="caution">
    <text evidence="3">The sequence shown here is derived from an EMBL/GenBank/DDBJ whole genome shotgun (WGS) entry which is preliminary data.</text>
</comment>
<dbReference type="GO" id="GO:0009395">
    <property type="term" value="P:phospholipid catabolic process"/>
    <property type="evidence" value="ECO:0007669"/>
    <property type="project" value="TreeGrafter"/>
</dbReference>
<dbReference type="GO" id="GO:0005886">
    <property type="term" value="C:plasma membrane"/>
    <property type="evidence" value="ECO:0007669"/>
    <property type="project" value="TreeGrafter"/>
</dbReference>
<dbReference type="InterPro" id="IPR015679">
    <property type="entry name" value="PLipase_D_fam"/>
</dbReference>
<evidence type="ECO:0000256" key="1">
    <source>
        <dbReference type="ARBA" id="ARBA00022737"/>
    </source>
</evidence>
<sequence>MQNNYKHACLQRGGEGPAAWDVLANFEQRWRKQAPEDMRGCLLDLSPAALPDPVAFDGDGDPWNLQVFRSIDDASVDGFSSDPAEAAAMGLTSGKAVTVDRSIEAIRRARRFVYIENKLPLGASVEPQAGRISLQAC</sequence>
<keyword evidence="4" id="KW-1185">Reference proteome</keyword>
<dbReference type="GO" id="GO:0004630">
    <property type="term" value="F:phospholipase D activity"/>
    <property type="evidence" value="ECO:0007669"/>
    <property type="project" value="TreeGrafter"/>
</dbReference>
<evidence type="ECO:0000313" key="3">
    <source>
        <dbReference type="EMBL" id="RLM73359.1"/>
    </source>
</evidence>
<dbReference type="PANTHER" id="PTHR18896">
    <property type="entry name" value="PHOSPHOLIPASE D"/>
    <property type="match status" value="1"/>
</dbReference>
<name>A0A3L6Q3W4_PANMI</name>
<dbReference type="AlphaFoldDB" id="A0A3L6Q3W4"/>
<evidence type="ECO:0000313" key="4">
    <source>
        <dbReference type="Proteomes" id="UP000275267"/>
    </source>
</evidence>
<organism evidence="3 4">
    <name type="scientific">Panicum miliaceum</name>
    <name type="common">Proso millet</name>
    <name type="synonym">Broomcorn millet</name>
    <dbReference type="NCBI Taxonomy" id="4540"/>
    <lineage>
        <taxon>Eukaryota</taxon>
        <taxon>Viridiplantae</taxon>
        <taxon>Streptophyta</taxon>
        <taxon>Embryophyta</taxon>
        <taxon>Tracheophyta</taxon>
        <taxon>Spermatophyta</taxon>
        <taxon>Magnoliopsida</taxon>
        <taxon>Liliopsida</taxon>
        <taxon>Poales</taxon>
        <taxon>Poaceae</taxon>
        <taxon>PACMAD clade</taxon>
        <taxon>Panicoideae</taxon>
        <taxon>Panicodae</taxon>
        <taxon>Paniceae</taxon>
        <taxon>Panicinae</taxon>
        <taxon>Panicum</taxon>
        <taxon>Panicum sect. Panicum</taxon>
    </lineage>
</organism>
<dbReference type="STRING" id="4540.A0A3L6Q3W4"/>
<gene>
    <name evidence="3" type="ORF">C2845_PM15G24600</name>
</gene>
<reference evidence="4" key="1">
    <citation type="journal article" date="2019" name="Nat. Commun.">
        <title>The genome of broomcorn millet.</title>
        <authorList>
            <person name="Zou C."/>
            <person name="Miki D."/>
            <person name="Li D."/>
            <person name="Tang Q."/>
            <person name="Xiao L."/>
            <person name="Rajput S."/>
            <person name="Deng P."/>
            <person name="Jia W."/>
            <person name="Huang R."/>
            <person name="Zhang M."/>
            <person name="Sun Y."/>
            <person name="Hu J."/>
            <person name="Fu X."/>
            <person name="Schnable P.S."/>
            <person name="Li F."/>
            <person name="Zhang H."/>
            <person name="Feng B."/>
            <person name="Zhu X."/>
            <person name="Liu R."/>
            <person name="Schnable J.C."/>
            <person name="Zhu J.-K."/>
            <person name="Zhang H."/>
        </authorList>
    </citation>
    <scope>NUCLEOTIDE SEQUENCE [LARGE SCALE GENOMIC DNA]</scope>
</reference>
<proteinExistence type="predicted"/>
<accession>A0A3L6Q3W4</accession>